<feature type="transmembrane region" description="Helical" evidence="9">
    <location>
        <begin position="45"/>
        <end position="70"/>
    </location>
</feature>
<evidence type="ECO:0000256" key="6">
    <source>
        <dbReference type="ARBA" id="ARBA00022692"/>
    </source>
</evidence>
<keyword evidence="8 9" id="KW-0472">Membrane</keyword>
<dbReference type="Pfam" id="PF01061">
    <property type="entry name" value="ABC2_membrane"/>
    <property type="match status" value="1"/>
</dbReference>
<evidence type="ECO:0000256" key="4">
    <source>
        <dbReference type="ARBA" id="ARBA00022475"/>
    </source>
</evidence>
<evidence type="ECO:0000259" key="10">
    <source>
        <dbReference type="PROSITE" id="PS51012"/>
    </source>
</evidence>
<sequence length="275" mass="31634">MSKQTKVSTDGAKAVATWNTGIKRDWSILRELVSKDFKLKYRRSVLGVAWSVLNPLLMMVVMSVVFTHFMRGANMPPEIYPVYLIIGNITFSLMSAATNDGMWSIINAAPLLKKVKINRIVFPVQKVLFSLVNFGLSLIAVAFVMVWARIPLSWNILFIVPFLTYILLFCIGLGLFLATLAVFFRDVIHLWSVVLTAWTYLTPIFYTMDILPEYLQHLMRFNPMYQYIDYFRTFLLYQQAPSLRANAACLVMALIALAVGYLVFRKNEHKFILYI</sequence>
<evidence type="ECO:0000313" key="11">
    <source>
        <dbReference type="EMBL" id="GJM55328.1"/>
    </source>
</evidence>
<evidence type="ECO:0000313" key="12">
    <source>
        <dbReference type="Proteomes" id="UP001055025"/>
    </source>
</evidence>
<feature type="transmembrane region" description="Helical" evidence="9">
    <location>
        <begin position="82"/>
        <end position="106"/>
    </location>
</feature>
<dbReference type="RefSeq" id="WP_204406578.1">
    <property type="nucleotide sequence ID" value="NZ_BQKC01000001.1"/>
</dbReference>
<feature type="transmembrane region" description="Helical" evidence="9">
    <location>
        <begin position="156"/>
        <end position="183"/>
    </location>
</feature>
<dbReference type="PANTHER" id="PTHR30413">
    <property type="entry name" value="INNER MEMBRANE TRANSPORT PERMEASE"/>
    <property type="match status" value="1"/>
</dbReference>
<dbReference type="PRINTS" id="PR00164">
    <property type="entry name" value="ABC2TRNSPORT"/>
</dbReference>
<name>A0AAV5B2N0_9ACTN</name>
<keyword evidence="5" id="KW-0997">Cell inner membrane</keyword>
<evidence type="ECO:0000256" key="8">
    <source>
        <dbReference type="ARBA" id="ARBA00023136"/>
    </source>
</evidence>
<protein>
    <recommendedName>
        <fullName evidence="9">Transport permease protein</fullName>
    </recommendedName>
</protein>
<dbReference type="GO" id="GO:0015920">
    <property type="term" value="P:lipopolysaccharide transport"/>
    <property type="evidence" value="ECO:0007669"/>
    <property type="project" value="TreeGrafter"/>
</dbReference>
<dbReference type="PROSITE" id="PS51012">
    <property type="entry name" value="ABC_TM2"/>
    <property type="match status" value="1"/>
</dbReference>
<dbReference type="InterPro" id="IPR013525">
    <property type="entry name" value="ABC2_TM"/>
</dbReference>
<feature type="transmembrane region" description="Helical" evidence="9">
    <location>
        <begin position="245"/>
        <end position="264"/>
    </location>
</feature>
<keyword evidence="4 9" id="KW-1003">Cell membrane</keyword>
<feature type="transmembrane region" description="Helical" evidence="9">
    <location>
        <begin position="127"/>
        <end position="150"/>
    </location>
</feature>
<keyword evidence="6 9" id="KW-0812">Transmembrane</keyword>
<comment type="similarity">
    <text evidence="2 9">Belongs to the ABC-2 integral membrane protein family.</text>
</comment>
<evidence type="ECO:0000256" key="7">
    <source>
        <dbReference type="ARBA" id="ARBA00022989"/>
    </source>
</evidence>
<feature type="domain" description="ABC transmembrane type-2" evidence="10">
    <location>
        <begin position="46"/>
        <end position="267"/>
    </location>
</feature>
<evidence type="ECO:0000256" key="3">
    <source>
        <dbReference type="ARBA" id="ARBA00022448"/>
    </source>
</evidence>
<reference evidence="11" key="1">
    <citation type="journal article" date="2022" name="Int. J. Syst. Evol. Microbiol.">
        <title>Granulimonas faecalis gen. nov., sp. nov., and Leptogranulimonas caecicola gen. nov., sp. nov., novel lactate-producing Atopobiaceae bacteria isolated from mouse intestines, and an emended description of the family Atopobiaceae.</title>
        <authorList>
            <person name="Morinaga K."/>
            <person name="Kusada H."/>
            <person name="Sakamoto S."/>
            <person name="Murakami T."/>
            <person name="Toyoda A."/>
            <person name="Mori H."/>
            <person name="Meng X.Y."/>
            <person name="Takashino M."/>
            <person name="Murotomi K."/>
            <person name="Tamaki H."/>
        </authorList>
    </citation>
    <scope>NUCLEOTIDE SEQUENCE</scope>
    <source>
        <strain evidence="11">OPF53</strain>
    </source>
</reference>
<dbReference type="GO" id="GO:0043190">
    <property type="term" value="C:ATP-binding cassette (ABC) transporter complex"/>
    <property type="evidence" value="ECO:0007669"/>
    <property type="project" value="InterPro"/>
</dbReference>
<keyword evidence="3 9" id="KW-0813">Transport</keyword>
<comment type="subcellular location">
    <subcellularLocation>
        <location evidence="1">Cell inner membrane</location>
        <topology evidence="1">Multi-pass membrane protein</topology>
    </subcellularLocation>
    <subcellularLocation>
        <location evidence="9">Cell membrane</location>
        <topology evidence="9">Multi-pass membrane protein</topology>
    </subcellularLocation>
</comment>
<evidence type="ECO:0000256" key="9">
    <source>
        <dbReference type="RuleBase" id="RU361157"/>
    </source>
</evidence>
<keyword evidence="7 9" id="KW-1133">Transmembrane helix</keyword>
<gene>
    <name evidence="11" type="ORF">ATOP_09830</name>
</gene>
<dbReference type="PANTHER" id="PTHR30413:SF8">
    <property type="entry name" value="TRANSPORT PERMEASE PROTEIN"/>
    <property type="match status" value="1"/>
</dbReference>
<comment type="caution">
    <text evidence="11">The sequence shown here is derived from an EMBL/GenBank/DDBJ whole genome shotgun (WGS) entry which is preliminary data.</text>
</comment>
<accession>A0AAV5B2N0</accession>
<dbReference type="InterPro" id="IPR047817">
    <property type="entry name" value="ABC2_TM_bact-type"/>
</dbReference>
<evidence type="ECO:0000256" key="2">
    <source>
        <dbReference type="ARBA" id="ARBA00007783"/>
    </source>
</evidence>
<dbReference type="InterPro" id="IPR000412">
    <property type="entry name" value="ABC_2_transport"/>
</dbReference>
<keyword evidence="12" id="KW-1185">Reference proteome</keyword>
<evidence type="ECO:0000256" key="5">
    <source>
        <dbReference type="ARBA" id="ARBA00022519"/>
    </source>
</evidence>
<proteinExistence type="inferred from homology"/>
<dbReference type="AlphaFoldDB" id="A0AAV5B2N0"/>
<dbReference type="EMBL" id="BQKC01000001">
    <property type="protein sequence ID" value="GJM55328.1"/>
    <property type="molecule type" value="Genomic_DNA"/>
</dbReference>
<feature type="transmembrane region" description="Helical" evidence="9">
    <location>
        <begin position="190"/>
        <end position="208"/>
    </location>
</feature>
<evidence type="ECO:0000256" key="1">
    <source>
        <dbReference type="ARBA" id="ARBA00004429"/>
    </source>
</evidence>
<organism evidence="11 12">
    <name type="scientific">Granulimonas faecalis</name>
    <dbReference type="NCBI Taxonomy" id="2894155"/>
    <lineage>
        <taxon>Bacteria</taxon>
        <taxon>Bacillati</taxon>
        <taxon>Actinomycetota</taxon>
        <taxon>Coriobacteriia</taxon>
        <taxon>Coriobacteriales</taxon>
        <taxon>Kribbibacteriaceae</taxon>
        <taxon>Granulimonas</taxon>
    </lineage>
</organism>
<dbReference type="GO" id="GO:0140359">
    <property type="term" value="F:ABC-type transporter activity"/>
    <property type="evidence" value="ECO:0007669"/>
    <property type="project" value="InterPro"/>
</dbReference>
<dbReference type="Proteomes" id="UP001055025">
    <property type="component" value="Unassembled WGS sequence"/>
</dbReference>